<evidence type="ECO:0000313" key="2">
    <source>
        <dbReference type="Proteomes" id="UP000183469"/>
    </source>
</evidence>
<dbReference type="EMBL" id="FNQG01000012">
    <property type="protein sequence ID" value="SEA26824.1"/>
    <property type="molecule type" value="Genomic_DNA"/>
</dbReference>
<organism evidence="1 2">
    <name type="scientific">Selenomonas ruminantium</name>
    <dbReference type="NCBI Taxonomy" id="971"/>
    <lineage>
        <taxon>Bacteria</taxon>
        <taxon>Bacillati</taxon>
        <taxon>Bacillota</taxon>
        <taxon>Negativicutes</taxon>
        <taxon>Selenomonadales</taxon>
        <taxon>Selenomonadaceae</taxon>
        <taxon>Selenomonas</taxon>
    </lineage>
</organism>
<sequence>MANVDNEDSGNLDQQEFNLFAESSVTVEVHNFLSARLRAPVYVIVIFYFSR</sequence>
<name>A0A1H3ZU66_SELRU</name>
<evidence type="ECO:0000313" key="1">
    <source>
        <dbReference type="EMBL" id="SEA26824.1"/>
    </source>
</evidence>
<accession>A0A1H3ZU66</accession>
<proteinExistence type="predicted"/>
<gene>
    <name evidence="1" type="ORF">SAMN05660648_02588</name>
</gene>
<reference evidence="1 2" key="1">
    <citation type="submission" date="2016-10" db="EMBL/GenBank/DDBJ databases">
        <authorList>
            <person name="de Groot N.N."/>
        </authorList>
    </citation>
    <scope>NUCLEOTIDE SEQUENCE [LARGE SCALE GENOMIC DNA]</scope>
    <source>
        <strain evidence="1 2">DSM 2872</strain>
    </source>
</reference>
<dbReference type="Proteomes" id="UP000183469">
    <property type="component" value="Unassembled WGS sequence"/>
</dbReference>
<protein>
    <submittedName>
        <fullName evidence="1">Uncharacterized protein</fullName>
    </submittedName>
</protein>
<dbReference type="AlphaFoldDB" id="A0A1H3ZU66"/>